<dbReference type="WBParaSite" id="TCLT_0000019301-mRNA-1">
    <property type="protein sequence ID" value="TCLT_0000019301-mRNA-1"/>
    <property type="gene ID" value="TCLT_0000019301"/>
</dbReference>
<dbReference type="CDD" id="cd20617">
    <property type="entry name" value="CYP1_2-like"/>
    <property type="match status" value="1"/>
</dbReference>
<keyword evidence="11" id="KW-1185">Reference proteome</keyword>
<keyword evidence="3 7" id="KW-0479">Metal-binding</keyword>
<dbReference type="GO" id="GO:0005737">
    <property type="term" value="C:cytoplasm"/>
    <property type="evidence" value="ECO:0007669"/>
    <property type="project" value="TreeGrafter"/>
</dbReference>
<keyword evidence="9" id="KW-1133">Transmembrane helix</keyword>
<dbReference type="GO" id="GO:0006805">
    <property type="term" value="P:xenobiotic metabolic process"/>
    <property type="evidence" value="ECO:0007669"/>
    <property type="project" value="TreeGrafter"/>
</dbReference>
<feature type="transmembrane region" description="Helical" evidence="9">
    <location>
        <begin position="45"/>
        <end position="63"/>
    </location>
</feature>
<keyword evidence="9" id="KW-0472">Membrane</keyword>
<dbReference type="PANTHER" id="PTHR24300">
    <property type="entry name" value="CYTOCHROME P450 508A4-RELATED"/>
    <property type="match status" value="1"/>
</dbReference>
<keyword evidence="9" id="KW-0812">Transmembrane</keyword>
<evidence type="ECO:0000313" key="11">
    <source>
        <dbReference type="Proteomes" id="UP000276776"/>
    </source>
</evidence>
<dbReference type="Proteomes" id="UP000276776">
    <property type="component" value="Unassembled WGS sequence"/>
</dbReference>
<gene>
    <name evidence="10" type="ORF">TCLT_LOCUS194</name>
</gene>
<protein>
    <submittedName>
        <fullName evidence="12">Unspecific monooxygenase</fullName>
    </submittedName>
</protein>
<dbReference type="GO" id="GO:0016712">
    <property type="term" value="F:oxidoreductase activity, acting on paired donors, with incorporation or reduction of molecular oxygen, reduced flavin or flavoprotein as one donor, and incorporation of one atom of oxygen"/>
    <property type="evidence" value="ECO:0007669"/>
    <property type="project" value="TreeGrafter"/>
</dbReference>
<feature type="binding site" description="axial binding residue" evidence="7">
    <location>
        <position position="469"/>
    </location>
    <ligand>
        <name>heme</name>
        <dbReference type="ChEBI" id="CHEBI:30413"/>
    </ligand>
    <ligandPart>
        <name>Fe</name>
        <dbReference type="ChEBI" id="CHEBI:18248"/>
    </ligandPart>
</feature>
<dbReference type="InterPro" id="IPR050182">
    <property type="entry name" value="Cytochrome_P450_fam2"/>
</dbReference>
<dbReference type="InterPro" id="IPR017972">
    <property type="entry name" value="Cyt_P450_CS"/>
</dbReference>
<dbReference type="Pfam" id="PF00067">
    <property type="entry name" value="p450"/>
    <property type="match status" value="1"/>
</dbReference>
<evidence type="ECO:0000256" key="1">
    <source>
        <dbReference type="ARBA" id="ARBA00001971"/>
    </source>
</evidence>
<dbReference type="Gene3D" id="1.10.630.10">
    <property type="entry name" value="Cytochrome P450"/>
    <property type="match status" value="1"/>
</dbReference>
<dbReference type="PRINTS" id="PR00385">
    <property type="entry name" value="P450"/>
</dbReference>
<feature type="transmembrane region" description="Helical" evidence="9">
    <location>
        <begin position="12"/>
        <end position="33"/>
    </location>
</feature>
<dbReference type="PRINTS" id="PR00463">
    <property type="entry name" value="EP450I"/>
</dbReference>
<keyword evidence="7 8" id="KW-0349">Heme</keyword>
<dbReference type="OrthoDB" id="2789670at2759"/>
<dbReference type="PROSITE" id="PS00086">
    <property type="entry name" value="CYTOCHROME_P450"/>
    <property type="match status" value="1"/>
</dbReference>
<feature type="transmembrane region" description="Helical" evidence="9">
    <location>
        <begin position="75"/>
        <end position="94"/>
    </location>
</feature>
<proteinExistence type="inferred from homology"/>
<dbReference type="EMBL" id="UYYF01000012">
    <property type="protein sequence ID" value="VDM95065.1"/>
    <property type="molecule type" value="Genomic_DNA"/>
</dbReference>
<evidence type="ECO:0000256" key="3">
    <source>
        <dbReference type="ARBA" id="ARBA00022723"/>
    </source>
</evidence>
<reference evidence="12" key="1">
    <citation type="submission" date="2016-04" db="UniProtKB">
        <authorList>
            <consortium name="WormBaseParasite"/>
        </authorList>
    </citation>
    <scope>IDENTIFICATION</scope>
</reference>
<keyword evidence="5 7" id="KW-0408">Iron</keyword>
<dbReference type="InterPro" id="IPR002401">
    <property type="entry name" value="Cyt_P450_E_grp-I"/>
</dbReference>
<dbReference type="GO" id="GO:0006082">
    <property type="term" value="P:organic acid metabolic process"/>
    <property type="evidence" value="ECO:0007669"/>
    <property type="project" value="TreeGrafter"/>
</dbReference>
<sequence length="529" mass="61942">MFEVSILRTKNSAWLFQPISVSLLPLILIYIFYDCYWKRRNLPPGPMPWLILGNIFYFLFYKSVDDMFLAWKQKYGSLITFWVGPIPMIIVSDVETMREYFVRNAEHFSNRWPNYASHFFLGGENGVIHIDGEKWKQQRRFALRVFRDFGVGRTIIEERIMKEVDFLINYLEEKCTEQEIDLNSMHAICVGNIITSILFGYRFPQDWNLNFLFKGSAEFKLINSIISSQSQMVMHPLMALYIILPSTTHIPVINYVWKNFENFRNRLWKFVFEEVQVQQKHKEIHSSEEQLPEVMDFTHSYLSEIERRKAVGEGIQYFDEWQLSMLLLDLFFAGMETTTTTLKWGFLLTMIHPDVQTKVQNELDQIGERITLADKSNCPYTVATLHEIQRVANILTFNLLHTTADNVVVGKYFYPAGTICIPQISIALNDPVNFPKPHEFCPERFLESDGITLKKYDAFIPFSIGKRQCLGESLAKAELFLIYANLMRHFQLHTTLNNPNPSTKRIFGLTVSPPPFKCHVKKRTSDFMK</sequence>
<organism evidence="12">
    <name type="scientific">Thelazia callipaeda</name>
    <name type="common">Oriental eyeworm</name>
    <name type="synonym">Parasitic nematode</name>
    <dbReference type="NCBI Taxonomy" id="103827"/>
    <lineage>
        <taxon>Eukaryota</taxon>
        <taxon>Metazoa</taxon>
        <taxon>Ecdysozoa</taxon>
        <taxon>Nematoda</taxon>
        <taxon>Chromadorea</taxon>
        <taxon>Rhabditida</taxon>
        <taxon>Spirurina</taxon>
        <taxon>Spiruromorpha</taxon>
        <taxon>Thelazioidea</taxon>
        <taxon>Thelaziidae</taxon>
        <taxon>Thelazia</taxon>
    </lineage>
</organism>
<name>A0A0N5CJI6_THECL</name>
<evidence type="ECO:0000256" key="9">
    <source>
        <dbReference type="SAM" id="Phobius"/>
    </source>
</evidence>
<dbReference type="PANTHER" id="PTHR24300:SF414">
    <property type="entry name" value="CYTOCHROME P450 FAMILY"/>
    <property type="match status" value="1"/>
</dbReference>
<dbReference type="AlphaFoldDB" id="A0A0N5CJI6"/>
<evidence type="ECO:0000256" key="7">
    <source>
        <dbReference type="PIRSR" id="PIRSR602401-1"/>
    </source>
</evidence>
<evidence type="ECO:0000256" key="6">
    <source>
        <dbReference type="ARBA" id="ARBA00023033"/>
    </source>
</evidence>
<dbReference type="OMA" id="QISIAMN"/>
<comment type="cofactor">
    <cofactor evidence="1 7">
        <name>heme</name>
        <dbReference type="ChEBI" id="CHEBI:30413"/>
    </cofactor>
</comment>
<evidence type="ECO:0000256" key="4">
    <source>
        <dbReference type="ARBA" id="ARBA00023002"/>
    </source>
</evidence>
<comment type="similarity">
    <text evidence="2 8">Belongs to the cytochrome P450 family.</text>
</comment>
<dbReference type="SUPFAM" id="SSF48264">
    <property type="entry name" value="Cytochrome P450"/>
    <property type="match status" value="1"/>
</dbReference>
<reference evidence="10 11" key="2">
    <citation type="submission" date="2018-11" db="EMBL/GenBank/DDBJ databases">
        <authorList>
            <consortium name="Pathogen Informatics"/>
        </authorList>
    </citation>
    <scope>NUCLEOTIDE SEQUENCE [LARGE SCALE GENOMIC DNA]</scope>
</reference>
<evidence type="ECO:0000313" key="10">
    <source>
        <dbReference type="EMBL" id="VDM95065.1"/>
    </source>
</evidence>
<evidence type="ECO:0000256" key="2">
    <source>
        <dbReference type="ARBA" id="ARBA00010617"/>
    </source>
</evidence>
<keyword evidence="4 8" id="KW-0560">Oxidoreductase</keyword>
<evidence type="ECO:0000313" key="12">
    <source>
        <dbReference type="WBParaSite" id="TCLT_0000019301-mRNA-1"/>
    </source>
</evidence>
<accession>A0A0N5CJI6</accession>
<dbReference type="GO" id="GO:0005506">
    <property type="term" value="F:iron ion binding"/>
    <property type="evidence" value="ECO:0007669"/>
    <property type="project" value="InterPro"/>
</dbReference>
<evidence type="ECO:0000256" key="8">
    <source>
        <dbReference type="RuleBase" id="RU000461"/>
    </source>
</evidence>
<dbReference type="STRING" id="103827.A0A0N5CJI6"/>
<evidence type="ECO:0000256" key="5">
    <source>
        <dbReference type="ARBA" id="ARBA00023004"/>
    </source>
</evidence>
<dbReference type="InterPro" id="IPR036396">
    <property type="entry name" value="Cyt_P450_sf"/>
</dbReference>
<dbReference type="GO" id="GO:0020037">
    <property type="term" value="F:heme binding"/>
    <property type="evidence" value="ECO:0007669"/>
    <property type="project" value="InterPro"/>
</dbReference>
<keyword evidence="6 8" id="KW-0503">Monooxygenase</keyword>
<dbReference type="FunFam" id="1.10.630.10:FF:000036">
    <property type="entry name" value="CYtochrome P450 family"/>
    <property type="match status" value="1"/>
</dbReference>
<dbReference type="InterPro" id="IPR001128">
    <property type="entry name" value="Cyt_P450"/>
</dbReference>